<proteinExistence type="predicted"/>
<evidence type="ECO:0008006" key="3">
    <source>
        <dbReference type="Google" id="ProtNLM"/>
    </source>
</evidence>
<name>A0A164MXD4_9AGAM</name>
<organism evidence="1 2">
    <name type="scientific">Sistotremastrum niveocremeum HHB9708</name>
    <dbReference type="NCBI Taxonomy" id="1314777"/>
    <lineage>
        <taxon>Eukaryota</taxon>
        <taxon>Fungi</taxon>
        <taxon>Dikarya</taxon>
        <taxon>Basidiomycota</taxon>
        <taxon>Agaricomycotina</taxon>
        <taxon>Agaricomycetes</taxon>
        <taxon>Sistotremastrales</taxon>
        <taxon>Sistotremastraceae</taxon>
        <taxon>Sertulicium</taxon>
        <taxon>Sertulicium niveocremeum</taxon>
    </lineage>
</organism>
<reference evidence="1 2" key="1">
    <citation type="journal article" date="2016" name="Mol. Biol. Evol.">
        <title>Comparative Genomics of Early-Diverging Mushroom-Forming Fungi Provides Insights into the Origins of Lignocellulose Decay Capabilities.</title>
        <authorList>
            <person name="Nagy L.G."/>
            <person name="Riley R."/>
            <person name="Tritt A."/>
            <person name="Adam C."/>
            <person name="Daum C."/>
            <person name="Floudas D."/>
            <person name="Sun H."/>
            <person name="Yadav J.S."/>
            <person name="Pangilinan J."/>
            <person name="Larsson K.H."/>
            <person name="Matsuura K."/>
            <person name="Barry K."/>
            <person name="Labutti K."/>
            <person name="Kuo R."/>
            <person name="Ohm R.A."/>
            <person name="Bhattacharya S.S."/>
            <person name="Shirouzu T."/>
            <person name="Yoshinaga Y."/>
            <person name="Martin F.M."/>
            <person name="Grigoriev I.V."/>
            <person name="Hibbett D.S."/>
        </authorList>
    </citation>
    <scope>NUCLEOTIDE SEQUENCE [LARGE SCALE GENOMIC DNA]</scope>
    <source>
        <strain evidence="1 2">HHB9708</strain>
    </source>
</reference>
<gene>
    <name evidence="1" type="ORF">SISNIDRAFT_461236</name>
</gene>
<dbReference type="AlphaFoldDB" id="A0A164MXD4"/>
<dbReference type="EMBL" id="KV419456">
    <property type="protein sequence ID" value="KZS87138.1"/>
    <property type="molecule type" value="Genomic_DNA"/>
</dbReference>
<accession>A0A164MXD4</accession>
<dbReference type="Proteomes" id="UP000076722">
    <property type="component" value="Unassembled WGS sequence"/>
</dbReference>
<sequence>MHVCRTWRTLASEFMEIWEFMDPTWPLEAQQGFLSISKAGGPDFNPRFLIHFPEDDGDGFGTPPSPSPFIALDEIYPCKDALLTLEGLKIHIVPANDDQRVPDAWDTFRSCHLSSQARHLKLLHLELFDPRTYMYREFPTSSTPEQNRC</sequence>
<evidence type="ECO:0000313" key="1">
    <source>
        <dbReference type="EMBL" id="KZS87138.1"/>
    </source>
</evidence>
<evidence type="ECO:0000313" key="2">
    <source>
        <dbReference type="Proteomes" id="UP000076722"/>
    </source>
</evidence>
<protein>
    <recommendedName>
        <fullName evidence="3">F-box domain-containing protein</fullName>
    </recommendedName>
</protein>
<keyword evidence="2" id="KW-1185">Reference proteome</keyword>